<dbReference type="Proteomes" id="UP000694844">
    <property type="component" value="Chromosome 2"/>
</dbReference>
<evidence type="ECO:0000259" key="2">
    <source>
        <dbReference type="SMART" id="SM01282"/>
    </source>
</evidence>
<dbReference type="OrthoDB" id="6141795at2759"/>
<proteinExistence type="predicted"/>
<keyword evidence="3" id="KW-1185">Reference proteome</keyword>
<dbReference type="RefSeq" id="XP_022318388.1">
    <property type="nucleotide sequence ID" value="XM_022462680.1"/>
</dbReference>
<feature type="region of interest" description="Disordered" evidence="1">
    <location>
        <begin position="576"/>
        <end position="690"/>
    </location>
</feature>
<evidence type="ECO:0000313" key="7">
    <source>
        <dbReference type="RefSeq" id="XP_022318390.1"/>
    </source>
</evidence>
<feature type="compositionally biased region" description="Low complexity" evidence="1">
    <location>
        <begin position="628"/>
        <end position="654"/>
    </location>
</feature>
<sequence>MPHVCLLYSPGEGQVWQDYFTKLLNKSDLKHVSCSVADTLPNLAKAFSESCVVVAILTMDLLDRLLDPKQIVCDKLNEHQSVAVISWSNLAEEFNKVKDKFSNSSKWRELSCDGSLEQCHKVVADLSGIVDEQEKSTKKKKHKRKKLEIIPDRAHKYNEKIAIIFNEEPSGTVQIKMEGGDFIDCRRHNRQAYTFNSPLHDFGVTKLSVYVDGNMIHQCPFTFQTPSLEAFRSISFLSQALGLNKDNTKELDKKLVEIYEASLPADLTLHRAANIHMMSNKAKRSDYGMPTLLHFAAQYGLTDLCCAVLDTPGSLAAFHIENKDGLDPAQIADKEGFSELANFIRMFIETAAVIEVSDELYLSMTGDHLYSNKSDISEESLQMADTQEKLHVSKPKKKLPPIPNQKKQQPKSILLEQPIMEEPEEPKPETPKKKPLPPPPRVSRSTSDLTATGEDHKVVKPSPSLSSIPKTVTKESPRQETVRRGSFPECPVTPADFMGMSGPGLNVKRSPGSLGSSSMDELIEIQRGVSEKEFSVDEAERLYSAWKERNRSLKMSIKDRQKGLEEMRNTYASVITQAKSRGERRSLFDRIKDKMGGRKSSKEEENIYQPKIKHTTYERVTDWSHNRTSTLSSSSSSSGGSRDSRVSISSQDSVYHSSDTDSEEETSVQKRGETAGRDKRHEHGSQIYTGQIVNKHLDVNRRKVYSMAKRFSYKDQYLQQALSEIQEGPPPVPPRGSRPS</sequence>
<reference evidence="4 5" key="1">
    <citation type="submission" date="2025-04" db="UniProtKB">
        <authorList>
            <consortium name="RefSeq"/>
        </authorList>
    </citation>
    <scope>IDENTIFICATION</scope>
    <source>
        <tissue evidence="4 5">Whole sample</tissue>
    </source>
</reference>
<evidence type="ECO:0000313" key="6">
    <source>
        <dbReference type="RefSeq" id="XP_022318389.1"/>
    </source>
</evidence>
<feature type="compositionally biased region" description="Basic and acidic residues" evidence="1">
    <location>
        <begin position="615"/>
        <end position="625"/>
    </location>
</feature>
<dbReference type="PANTHER" id="PTHR16267:SF11">
    <property type="entry name" value="STUMPS, ISOFORM E"/>
    <property type="match status" value="1"/>
</dbReference>
<dbReference type="RefSeq" id="XP_022318389.1">
    <property type="nucleotide sequence ID" value="XM_022462681.1"/>
</dbReference>
<dbReference type="KEGG" id="cvn:111121405"/>
<gene>
    <name evidence="4 5 6 7" type="primary">LOC111121405</name>
</gene>
<feature type="region of interest" description="Disordered" evidence="1">
    <location>
        <begin position="384"/>
        <end position="517"/>
    </location>
</feature>
<dbReference type="RefSeq" id="XP_022318390.1">
    <property type="nucleotide sequence ID" value="XM_022462682.1"/>
</dbReference>
<organism evidence="3 7">
    <name type="scientific">Crassostrea virginica</name>
    <name type="common">Eastern oyster</name>
    <dbReference type="NCBI Taxonomy" id="6565"/>
    <lineage>
        <taxon>Eukaryota</taxon>
        <taxon>Metazoa</taxon>
        <taxon>Spiralia</taxon>
        <taxon>Lophotrochozoa</taxon>
        <taxon>Mollusca</taxon>
        <taxon>Bivalvia</taxon>
        <taxon>Autobranchia</taxon>
        <taxon>Pteriomorphia</taxon>
        <taxon>Ostreida</taxon>
        <taxon>Ostreoidea</taxon>
        <taxon>Ostreidae</taxon>
        <taxon>Crassostrea</taxon>
    </lineage>
</organism>
<evidence type="ECO:0000313" key="3">
    <source>
        <dbReference type="Proteomes" id="UP000694844"/>
    </source>
</evidence>
<feature type="compositionally biased region" description="Basic and acidic residues" evidence="1">
    <location>
        <begin position="580"/>
        <end position="605"/>
    </location>
</feature>
<accession>A0A8B8CRM9</accession>
<evidence type="ECO:0000313" key="4">
    <source>
        <dbReference type="RefSeq" id="XP_022318387.1"/>
    </source>
</evidence>
<dbReference type="GeneID" id="111121405"/>
<evidence type="ECO:0000256" key="1">
    <source>
        <dbReference type="SAM" id="MobiDB-lite"/>
    </source>
</evidence>
<feature type="domain" description="DBB" evidence="2">
    <location>
        <begin position="147"/>
        <end position="271"/>
    </location>
</feature>
<protein>
    <submittedName>
        <fullName evidence="4 5">Phosphoinositide 3-kinase adapter protein 1-like isoform X1</fullName>
    </submittedName>
</protein>
<dbReference type="RefSeq" id="XP_022318387.1">
    <property type="nucleotide sequence ID" value="XM_022462679.1"/>
</dbReference>
<dbReference type="GO" id="GO:0005102">
    <property type="term" value="F:signaling receptor binding"/>
    <property type="evidence" value="ECO:0007669"/>
    <property type="project" value="TreeGrafter"/>
</dbReference>
<dbReference type="InterPro" id="IPR017893">
    <property type="entry name" value="DBB_domain"/>
</dbReference>
<dbReference type="InterPro" id="IPR052446">
    <property type="entry name" value="B-cell_PI3K-Signaling_Adptrs"/>
</dbReference>
<feature type="compositionally biased region" description="Basic and acidic residues" evidence="1">
    <location>
        <begin position="667"/>
        <end position="684"/>
    </location>
</feature>
<feature type="compositionally biased region" description="Basic and acidic residues" evidence="1">
    <location>
        <begin position="472"/>
        <end position="483"/>
    </location>
</feature>
<dbReference type="SMART" id="SM01282">
    <property type="entry name" value="DBB"/>
    <property type="match status" value="1"/>
</dbReference>
<evidence type="ECO:0000313" key="5">
    <source>
        <dbReference type="RefSeq" id="XP_022318388.1"/>
    </source>
</evidence>
<dbReference type="AlphaFoldDB" id="A0A8B8CRM9"/>
<dbReference type="PANTHER" id="PTHR16267">
    <property type="entry name" value="BANK1/PIK3AP1 FAMILY MEMBER"/>
    <property type="match status" value="1"/>
</dbReference>
<name>A0A8B8CRM9_CRAVI</name>